<dbReference type="Proteomes" id="UP000245946">
    <property type="component" value="Unassembled WGS sequence"/>
</dbReference>
<evidence type="ECO:0000313" key="3">
    <source>
        <dbReference type="Proteomes" id="UP000245946"/>
    </source>
</evidence>
<dbReference type="EMBL" id="KZ819302">
    <property type="protein sequence ID" value="PWN95762.1"/>
    <property type="molecule type" value="Genomic_DNA"/>
</dbReference>
<accession>A0A316Z4B2</accession>
<evidence type="ECO:0000256" key="1">
    <source>
        <dbReference type="SAM" id="MobiDB-lite"/>
    </source>
</evidence>
<sequence>MPPTFASPSAAAKLGAGPHRSTMRLTGPLPSLMQLPCSSDRSTSGMTPTTPMDSPGLHVGINAAAPRVHPPTARQELMRLPPLRPRGPFEGP</sequence>
<reference evidence="2 3" key="1">
    <citation type="journal article" date="2018" name="Mol. Biol. Evol.">
        <title>Broad Genomic Sampling Reveals a Smut Pathogenic Ancestry of the Fungal Clade Ustilaginomycotina.</title>
        <authorList>
            <person name="Kijpornyongpan T."/>
            <person name="Mondo S.J."/>
            <person name="Barry K."/>
            <person name="Sandor L."/>
            <person name="Lee J."/>
            <person name="Lipzen A."/>
            <person name="Pangilinan J."/>
            <person name="LaButti K."/>
            <person name="Hainaut M."/>
            <person name="Henrissat B."/>
            <person name="Grigoriev I.V."/>
            <person name="Spatafora J.W."/>
            <person name="Aime M.C."/>
        </authorList>
    </citation>
    <scope>NUCLEOTIDE SEQUENCE [LARGE SCALE GENOMIC DNA]</scope>
    <source>
        <strain evidence="2 3">MCA 4186</strain>
    </source>
</reference>
<feature type="region of interest" description="Disordered" evidence="1">
    <location>
        <begin position="1"/>
        <end position="92"/>
    </location>
</feature>
<dbReference type="RefSeq" id="XP_025596041.1">
    <property type="nucleotide sequence ID" value="XM_025743158.1"/>
</dbReference>
<feature type="compositionally biased region" description="Polar residues" evidence="1">
    <location>
        <begin position="36"/>
        <end position="52"/>
    </location>
</feature>
<proteinExistence type="predicted"/>
<name>A0A316Z4B2_9BASI</name>
<dbReference type="GeneID" id="37270702"/>
<protein>
    <submittedName>
        <fullName evidence="2">Uncharacterized protein</fullName>
    </submittedName>
</protein>
<evidence type="ECO:0000313" key="2">
    <source>
        <dbReference type="EMBL" id="PWN95762.1"/>
    </source>
</evidence>
<organism evidence="2 3">
    <name type="scientific">Tilletiopsis washingtonensis</name>
    <dbReference type="NCBI Taxonomy" id="58919"/>
    <lineage>
        <taxon>Eukaryota</taxon>
        <taxon>Fungi</taxon>
        <taxon>Dikarya</taxon>
        <taxon>Basidiomycota</taxon>
        <taxon>Ustilaginomycotina</taxon>
        <taxon>Exobasidiomycetes</taxon>
        <taxon>Entylomatales</taxon>
        <taxon>Entylomatales incertae sedis</taxon>
        <taxon>Tilletiopsis</taxon>
    </lineage>
</organism>
<keyword evidence="3" id="KW-1185">Reference proteome</keyword>
<gene>
    <name evidence="2" type="ORF">FA09DRAFT_331732</name>
</gene>
<dbReference type="AlphaFoldDB" id="A0A316Z4B2"/>